<evidence type="ECO:0000256" key="2">
    <source>
        <dbReference type="ARBA" id="ARBA00022741"/>
    </source>
</evidence>
<dbReference type="SMART" id="SM00382">
    <property type="entry name" value="AAA"/>
    <property type="match status" value="1"/>
</dbReference>
<name>A0A1G2B5U1_9BACT</name>
<feature type="domain" description="Bacterial type II secretion system protein E" evidence="4">
    <location>
        <begin position="390"/>
        <end position="404"/>
    </location>
</feature>
<keyword evidence="2" id="KW-0547">Nucleotide-binding</keyword>
<dbReference type="SUPFAM" id="SSF160246">
    <property type="entry name" value="EspE N-terminal domain-like"/>
    <property type="match status" value="1"/>
</dbReference>
<dbReference type="Pfam" id="PF00437">
    <property type="entry name" value="T2SSE"/>
    <property type="match status" value="1"/>
</dbReference>
<reference evidence="5 6" key="1">
    <citation type="journal article" date="2016" name="Nat. Commun.">
        <title>Thousands of microbial genomes shed light on interconnected biogeochemical processes in an aquifer system.</title>
        <authorList>
            <person name="Anantharaman K."/>
            <person name="Brown C.T."/>
            <person name="Hug L.A."/>
            <person name="Sharon I."/>
            <person name="Castelle C.J."/>
            <person name="Probst A.J."/>
            <person name="Thomas B.C."/>
            <person name="Singh A."/>
            <person name="Wilkins M.J."/>
            <person name="Karaoz U."/>
            <person name="Brodie E.L."/>
            <person name="Williams K.H."/>
            <person name="Hubbard S.S."/>
            <person name="Banfield J.F."/>
        </authorList>
    </citation>
    <scope>NUCLEOTIDE SEQUENCE [LARGE SCALE GENOMIC DNA]</scope>
</reference>
<protein>
    <recommendedName>
        <fullName evidence="4">Bacterial type II secretion system protein E domain-containing protein</fullName>
    </recommendedName>
</protein>
<evidence type="ECO:0000256" key="3">
    <source>
        <dbReference type="ARBA" id="ARBA00022840"/>
    </source>
</evidence>
<dbReference type="InterPro" id="IPR007831">
    <property type="entry name" value="T2SS_GspE_N"/>
</dbReference>
<keyword evidence="3" id="KW-0067">ATP-binding</keyword>
<sequence length="584" mass="65255">MAITPRQDSDRLFPVVVKQKQIGADIVGRIIEESDKSKKDPLEVLISQNLITEDDVTHARSELLSIPYVDLYGKIIQRSVLNLLPRDLSENYQMIVFDRQGNEVSVAMVDPSNFKALEALEFLARKNNFIIKTYLVSEAGYKKASRQFATLSAEVEEALESSDKKDEDTDELEKITEEKGLEEVVKTAPVSKMVSVILRHAVEGNASDIHIEPIENETRIRYRIDGILHTSLVLPKYVHSSIVARIKVLANMKLDETRIPQDGRFRTNFDGKNIDYRVSTLPLVNNEKVVMRILDRSVIVLDLEKLGFVGRSLDMMKGSVKKSTGMILMTGPTGSGKSTTLSALLTIVNQEGVNIVTLEDPVEYYVDGVNQSQIKPEVGLTFASGLRAILRQDPDIVMVGEIRDNETAELAVHAALTGHLVFSTLHTNDAFGAIPRLIDMKIEPFLISSSLTLIAAQRLVRKICSHCKEKAKIPAGIEEHAYNMVKNIPKDKIPAGVSLTRPLVFYRGKGCARCENVGYKGRTVITEVLEITDEFRKIITSGVDIDRIRKQAEEQGMFSMEQDGIFKSLLAFTTIEEVVRVTRE</sequence>
<dbReference type="PROSITE" id="PS00662">
    <property type="entry name" value="T2SP_E"/>
    <property type="match status" value="1"/>
</dbReference>
<dbReference type="InterPro" id="IPR003593">
    <property type="entry name" value="AAA+_ATPase"/>
</dbReference>
<dbReference type="InterPro" id="IPR027417">
    <property type="entry name" value="P-loop_NTPase"/>
</dbReference>
<dbReference type="Proteomes" id="UP000179164">
    <property type="component" value="Unassembled WGS sequence"/>
</dbReference>
<dbReference type="CDD" id="cd01129">
    <property type="entry name" value="PulE-GspE-like"/>
    <property type="match status" value="1"/>
</dbReference>
<comment type="caution">
    <text evidence="5">The sequence shown here is derived from an EMBL/GenBank/DDBJ whole genome shotgun (WGS) entry which is preliminary data.</text>
</comment>
<dbReference type="STRING" id="1798543.A2898_00025"/>
<dbReference type="Gene3D" id="3.40.50.300">
    <property type="entry name" value="P-loop containing nucleotide triphosphate hydrolases"/>
    <property type="match status" value="1"/>
</dbReference>
<dbReference type="EMBL" id="MHKE01000008">
    <property type="protein sequence ID" value="OGY84345.1"/>
    <property type="molecule type" value="Genomic_DNA"/>
</dbReference>
<evidence type="ECO:0000256" key="1">
    <source>
        <dbReference type="ARBA" id="ARBA00006611"/>
    </source>
</evidence>
<evidence type="ECO:0000313" key="6">
    <source>
        <dbReference type="Proteomes" id="UP000179164"/>
    </source>
</evidence>
<evidence type="ECO:0000313" key="5">
    <source>
        <dbReference type="EMBL" id="OGY84345.1"/>
    </source>
</evidence>
<proteinExistence type="inferred from homology"/>
<dbReference type="GO" id="GO:0005524">
    <property type="term" value="F:ATP binding"/>
    <property type="evidence" value="ECO:0007669"/>
    <property type="project" value="UniProtKB-KW"/>
</dbReference>
<dbReference type="InterPro" id="IPR037257">
    <property type="entry name" value="T2SS_E_N_sf"/>
</dbReference>
<dbReference type="GO" id="GO:0016887">
    <property type="term" value="F:ATP hydrolysis activity"/>
    <property type="evidence" value="ECO:0007669"/>
    <property type="project" value="TreeGrafter"/>
</dbReference>
<dbReference type="Gene3D" id="3.30.300.160">
    <property type="entry name" value="Type II secretion system, protein E, N-terminal domain"/>
    <property type="match status" value="1"/>
</dbReference>
<dbReference type="SUPFAM" id="SSF52540">
    <property type="entry name" value="P-loop containing nucleoside triphosphate hydrolases"/>
    <property type="match status" value="1"/>
</dbReference>
<dbReference type="PANTHER" id="PTHR30258">
    <property type="entry name" value="TYPE II SECRETION SYSTEM PROTEIN GSPE-RELATED"/>
    <property type="match status" value="1"/>
</dbReference>
<dbReference type="AlphaFoldDB" id="A0A1G2B5U1"/>
<organism evidence="5 6">
    <name type="scientific">Candidatus Kerfeldbacteria bacterium RIFCSPLOWO2_01_FULL_48_11</name>
    <dbReference type="NCBI Taxonomy" id="1798543"/>
    <lineage>
        <taxon>Bacteria</taxon>
        <taxon>Candidatus Kerfeldiibacteriota</taxon>
    </lineage>
</organism>
<dbReference type="GO" id="GO:0005886">
    <property type="term" value="C:plasma membrane"/>
    <property type="evidence" value="ECO:0007669"/>
    <property type="project" value="TreeGrafter"/>
</dbReference>
<evidence type="ECO:0000259" key="4">
    <source>
        <dbReference type="PROSITE" id="PS00662"/>
    </source>
</evidence>
<dbReference type="FunFam" id="3.40.50.300:FF:000398">
    <property type="entry name" value="Type IV pilus assembly ATPase PilB"/>
    <property type="match status" value="1"/>
</dbReference>
<accession>A0A1G2B5U1</accession>
<gene>
    <name evidence="5" type="ORF">A2898_00025</name>
</gene>
<dbReference type="Pfam" id="PF05157">
    <property type="entry name" value="MshEN"/>
    <property type="match status" value="1"/>
</dbReference>
<comment type="similarity">
    <text evidence="1">Belongs to the GSP E family.</text>
</comment>
<dbReference type="InterPro" id="IPR001482">
    <property type="entry name" value="T2SS/T4SS_dom"/>
</dbReference>
<dbReference type="Gene3D" id="3.30.450.90">
    <property type="match status" value="1"/>
</dbReference>
<dbReference type="PANTHER" id="PTHR30258:SF1">
    <property type="entry name" value="PROTEIN TRANSPORT PROTEIN HOFB HOMOLOG"/>
    <property type="match status" value="1"/>
</dbReference>